<dbReference type="FunFam" id="3.30.20.10:FF:000001">
    <property type="entry name" value="Endochitinase (Chitinase)"/>
    <property type="match status" value="2"/>
</dbReference>
<keyword evidence="9 13" id="KW-1015">Disulfide bond</keyword>
<dbReference type="SUPFAM" id="SSF53955">
    <property type="entry name" value="Lysozyme-like"/>
    <property type="match status" value="2"/>
</dbReference>
<dbReference type="PROSITE" id="PS00774">
    <property type="entry name" value="CHITINASE_19_2"/>
    <property type="match status" value="2"/>
</dbReference>
<keyword evidence="12" id="KW-0624">Polysaccharide degradation</keyword>
<feature type="domain" description="Chitin-binding type-1" evidence="15">
    <location>
        <begin position="268"/>
        <end position="324"/>
    </location>
</feature>
<dbReference type="SUPFAM" id="SSF57016">
    <property type="entry name" value="Plant lectins/antimicrobial peptides"/>
    <property type="match status" value="2"/>
</dbReference>
<dbReference type="InterPro" id="IPR023346">
    <property type="entry name" value="Lysozyme-like_dom_sf"/>
</dbReference>
<feature type="disulfide bond" evidence="13">
    <location>
        <begin position="318"/>
        <end position="322"/>
    </location>
</feature>
<keyword evidence="7" id="KW-0611">Plant defense</keyword>
<evidence type="ECO:0000313" key="16">
    <source>
        <dbReference type="EMBL" id="QCD82136.1"/>
    </source>
</evidence>
<feature type="signal peptide" evidence="14">
    <location>
        <begin position="1"/>
        <end position="24"/>
    </location>
</feature>
<evidence type="ECO:0000256" key="3">
    <source>
        <dbReference type="ARBA" id="ARBA00012729"/>
    </source>
</evidence>
<reference evidence="16 17" key="1">
    <citation type="submission" date="2019-04" db="EMBL/GenBank/DDBJ databases">
        <title>An improved genome assembly and genetic linkage map for asparagus bean, Vigna unguiculata ssp. sesquipedialis.</title>
        <authorList>
            <person name="Xia Q."/>
            <person name="Zhang R."/>
            <person name="Dong Y."/>
        </authorList>
    </citation>
    <scope>NUCLEOTIDE SEQUENCE [LARGE SCALE GENOMIC DNA]</scope>
    <source>
        <tissue evidence="16">Leaf</tissue>
    </source>
</reference>
<proteinExistence type="predicted"/>
<evidence type="ECO:0000256" key="2">
    <source>
        <dbReference type="ARBA" id="ARBA00003102"/>
    </source>
</evidence>
<feature type="disulfide bond" evidence="13">
    <location>
        <begin position="59"/>
        <end position="63"/>
    </location>
</feature>
<dbReference type="Gene3D" id="3.30.20.10">
    <property type="entry name" value="Endochitinase, domain 2"/>
    <property type="match status" value="2"/>
</dbReference>
<dbReference type="Gene3D" id="1.10.530.10">
    <property type="match status" value="2"/>
</dbReference>
<dbReference type="GO" id="GO:0008061">
    <property type="term" value="F:chitin binding"/>
    <property type="evidence" value="ECO:0007669"/>
    <property type="project" value="UniProtKB-UniRule"/>
</dbReference>
<evidence type="ECO:0000256" key="1">
    <source>
        <dbReference type="ARBA" id="ARBA00000822"/>
    </source>
</evidence>
<keyword evidence="4 13" id="KW-0147">Chitin-binding</keyword>
<dbReference type="Pfam" id="PF00182">
    <property type="entry name" value="Glyco_hydro_19"/>
    <property type="match status" value="2"/>
</dbReference>
<evidence type="ECO:0000256" key="11">
    <source>
        <dbReference type="ARBA" id="ARBA00023295"/>
    </source>
</evidence>
<comment type="caution">
    <text evidence="13">Lacks conserved residue(s) required for the propagation of feature annotation.</text>
</comment>
<dbReference type="Pfam" id="PF00187">
    <property type="entry name" value="Chitin_bind_1"/>
    <property type="match status" value="1"/>
</dbReference>
<evidence type="ECO:0000256" key="9">
    <source>
        <dbReference type="ARBA" id="ARBA00023157"/>
    </source>
</evidence>
<feature type="disulfide bond" evidence="13">
    <location>
        <begin position="27"/>
        <end position="42"/>
    </location>
</feature>
<feature type="disulfide bond" evidence="13">
    <location>
        <begin position="295"/>
        <end position="307"/>
    </location>
</feature>
<dbReference type="PROSITE" id="PS50941">
    <property type="entry name" value="CHIT_BIND_I_2"/>
    <property type="match status" value="2"/>
</dbReference>
<dbReference type="Gene3D" id="3.30.60.10">
    <property type="entry name" value="Endochitinase-like"/>
    <property type="match status" value="1"/>
</dbReference>
<keyword evidence="8" id="KW-0146">Chitin degradation</keyword>
<dbReference type="GO" id="GO:0000272">
    <property type="term" value="P:polysaccharide catabolic process"/>
    <property type="evidence" value="ECO:0007669"/>
    <property type="project" value="UniProtKB-KW"/>
</dbReference>
<keyword evidence="5 14" id="KW-0732">Signal</keyword>
<evidence type="ECO:0000256" key="4">
    <source>
        <dbReference type="ARBA" id="ARBA00022669"/>
    </source>
</evidence>
<dbReference type="GO" id="GO:0008843">
    <property type="term" value="F:endochitinase activity"/>
    <property type="evidence" value="ECO:0007669"/>
    <property type="project" value="UniProtKB-EC"/>
</dbReference>
<evidence type="ECO:0000256" key="6">
    <source>
        <dbReference type="ARBA" id="ARBA00022801"/>
    </source>
</evidence>
<dbReference type="GO" id="GO:0016998">
    <property type="term" value="P:cell wall macromolecule catabolic process"/>
    <property type="evidence" value="ECO:0007669"/>
    <property type="project" value="InterPro"/>
</dbReference>
<dbReference type="PROSITE" id="PS00773">
    <property type="entry name" value="CHITINASE_19_1"/>
    <property type="match status" value="2"/>
</dbReference>
<sequence length="568" mass="61571">MGDMKLCSLMLCLLVPTLMVGAKAQRCGREFGGAVCGNGLCCSQYGWCGNSNEHCGTGCQSQCQASSSGDISSIISPSLFEEMLKHRNNQACPGRGFYTYDAFITAARSFRGFGTTGDTNTRKREMAAFFGQTSHETTGGWPSAPDGPYAWGYCFINERNQQVYCSGGGWPCAPGKSYYGRGPIQLTHNYNYGLAGSELGLDLTNDPDLVARDRNVAFRTAIWFWMRPQGNKPSSHNVITGGWTPSAADTNAGRLPGYGVITNIINGGLECGRGPDSRVQSRIGFYQRYCQLLVCGNGLCCSQYGWCGNSNEHCGTGCQSQCQASSSGDISSIISPSLFEEMLKHRNNQACPGRGFYTYDAFITAARSFRGFGTTGDTNTRKREMAAFFGQTSHETTGGWPSAPDGPYAWGYCFINERNQQVYCSGGGWPCAPGKSYYGRGPIQLTHNYNYGLAGSELGLDLTNDPDLVARDRNVAFRTAIWFWMRPQGNKPSSHNVITGGWTPSAADTNAGRLPGYGVITNIINGGLECGRGPDSRVQSRIGFYQRYCQLLGVSPGNNLDCNNQAPF</sequence>
<evidence type="ECO:0000256" key="5">
    <source>
        <dbReference type="ARBA" id="ARBA00022729"/>
    </source>
</evidence>
<dbReference type="EMBL" id="CP039346">
    <property type="protein sequence ID" value="QCD82136.1"/>
    <property type="molecule type" value="Genomic_DNA"/>
</dbReference>
<feature type="disulfide bond" evidence="13">
    <location>
        <begin position="300"/>
        <end position="314"/>
    </location>
</feature>
<feature type="disulfide bond" evidence="13">
    <location>
        <begin position="41"/>
        <end position="55"/>
    </location>
</feature>
<dbReference type="Proteomes" id="UP000501690">
    <property type="component" value="Linkage Group LG2"/>
</dbReference>
<feature type="domain" description="Chitin-binding type-1" evidence="15">
    <location>
        <begin position="24"/>
        <end position="65"/>
    </location>
</feature>
<dbReference type="CDD" id="cd00035">
    <property type="entry name" value="ChtBD1"/>
    <property type="match status" value="2"/>
</dbReference>
<evidence type="ECO:0000256" key="14">
    <source>
        <dbReference type="SAM" id="SignalP"/>
    </source>
</evidence>
<organism evidence="16 17">
    <name type="scientific">Vigna unguiculata</name>
    <name type="common">Cowpea</name>
    <dbReference type="NCBI Taxonomy" id="3917"/>
    <lineage>
        <taxon>Eukaryota</taxon>
        <taxon>Viridiplantae</taxon>
        <taxon>Streptophyta</taxon>
        <taxon>Embryophyta</taxon>
        <taxon>Tracheophyta</taxon>
        <taxon>Spermatophyta</taxon>
        <taxon>Magnoliopsida</taxon>
        <taxon>eudicotyledons</taxon>
        <taxon>Gunneridae</taxon>
        <taxon>Pentapetalae</taxon>
        <taxon>rosids</taxon>
        <taxon>fabids</taxon>
        <taxon>Fabales</taxon>
        <taxon>Fabaceae</taxon>
        <taxon>Papilionoideae</taxon>
        <taxon>50 kb inversion clade</taxon>
        <taxon>NPAAA clade</taxon>
        <taxon>indigoferoid/millettioid clade</taxon>
        <taxon>Phaseoleae</taxon>
        <taxon>Vigna</taxon>
    </lineage>
</organism>
<dbReference type="InterPro" id="IPR000726">
    <property type="entry name" value="Glyco_hydro_19_cat"/>
</dbReference>
<keyword evidence="10" id="KW-0119">Carbohydrate metabolism</keyword>
<dbReference type="AlphaFoldDB" id="A0A4D6KVL4"/>
<comment type="catalytic activity">
    <reaction evidence="1">
        <text>Random endo-hydrolysis of N-acetyl-beta-D-glucosaminide (1-&gt;4)-beta-linkages in chitin and chitodextrins.</text>
        <dbReference type="EC" id="3.2.1.14"/>
    </reaction>
</comment>
<feature type="chain" id="PRO_5020022497" description="chitinase" evidence="14">
    <location>
        <begin position="25"/>
        <end position="568"/>
    </location>
</feature>
<evidence type="ECO:0000256" key="7">
    <source>
        <dbReference type="ARBA" id="ARBA00022821"/>
    </source>
</evidence>
<evidence type="ECO:0000256" key="8">
    <source>
        <dbReference type="ARBA" id="ARBA00023024"/>
    </source>
</evidence>
<gene>
    <name evidence="16" type="ORF">DEO72_LG2g2470</name>
</gene>
<dbReference type="GO" id="GO:0050832">
    <property type="term" value="P:defense response to fungus"/>
    <property type="evidence" value="ECO:0007669"/>
    <property type="project" value="TreeGrafter"/>
</dbReference>
<dbReference type="SMART" id="SM00270">
    <property type="entry name" value="ChtBD1"/>
    <property type="match status" value="2"/>
</dbReference>
<dbReference type="InterPro" id="IPR001002">
    <property type="entry name" value="Chitin-bd_1"/>
</dbReference>
<dbReference type="PANTHER" id="PTHR22595">
    <property type="entry name" value="CHITINASE-RELATED"/>
    <property type="match status" value="1"/>
</dbReference>
<name>A0A4D6KVL4_VIGUN</name>
<keyword evidence="6" id="KW-0378">Hydrolase</keyword>
<comment type="function">
    <text evidence="2">Defense against chitin-containing fungal pathogens.</text>
</comment>
<evidence type="ECO:0000259" key="15">
    <source>
        <dbReference type="PROSITE" id="PS50941"/>
    </source>
</evidence>
<keyword evidence="17" id="KW-1185">Reference proteome</keyword>
<evidence type="ECO:0000313" key="17">
    <source>
        <dbReference type="Proteomes" id="UP000501690"/>
    </source>
</evidence>
<evidence type="ECO:0000256" key="10">
    <source>
        <dbReference type="ARBA" id="ARBA00023277"/>
    </source>
</evidence>
<dbReference type="PANTHER" id="PTHR22595:SF171">
    <property type="entry name" value="BASIC ENDOCHITINASE B"/>
    <property type="match status" value="1"/>
</dbReference>
<evidence type="ECO:0000256" key="13">
    <source>
        <dbReference type="PROSITE-ProRule" id="PRU00261"/>
    </source>
</evidence>
<accession>A0A4D6KVL4</accession>
<dbReference type="GO" id="GO:0006032">
    <property type="term" value="P:chitin catabolic process"/>
    <property type="evidence" value="ECO:0007669"/>
    <property type="project" value="UniProtKB-KW"/>
</dbReference>
<keyword evidence="11" id="KW-0326">Glycosidase</keyword>
<dbReference type="CDD" id="cd00325">
    <property type="entry name" value="chitinase_GH19"/>
    <property type="match status" value="2"/>
</dbReference>
<protein>
    <recommendedName>
        <fullName evidence="3">chitinase</fullName>
        <ecNumber evidence="3">3.2.1.14</ecNumber>
    </recommendedName>
</protein>
<dbReference type="InterPro" id="IPR036861">
    <property type="entry name" value="Endochitinase-like_sf"/>
</dbReference>
<feature type="disulfide bond" evidence="13">
    <location>
        <begin position="36"/>
        <end position="48"/>
    </location>
</feature>
<evidence type="ECO:0000256" key="12">
    <source>
        <dbReference type="ARBA" id="ARBA00023326"/>
    </source>
</evidence>
<dbReference type="EC" id="3.2.1.14" evidence="3"/>